<dbReference type="Proteomes" id="UP000295096">
    <property type="component" value="Unassembled WGS sequence"/>
</dbReference>
<reference evidence="1 2" key="1">
    <citation type="journal article" date="2016" name="J. Microbiol.">
        <title>Dankookia rubra gen. nov., sp. nov., an alphaproteobacterium isolated from sediment of a shallow stream.</title>
        <authorList>
            <person name="Kim W.H."/>
            <person name="Kim D.H."/>
            <person name="Kang K."/>
            <person name="Ahn T.Y."/>
        </authorList>
    </citation>
    <scope>NUCLEOTIDE SEQUENCE [LARGE SCALE GENOMIC DNA]</scope>
    <source>
        <strain evidence="1 2">JCM30602</strain>
    </source>
</reference>
<accession>A0A4R5QJQ1</accession>
<evidence type="ECO:0000313" key="2">
    <source>
        <dbReference type="Proteomes" id="UP000295096"/>
    </source>
</evidence>
<proteinExistence type="predicted"/>
<name>A0A4R5QJQ1_9PROT</name>
<gene>
    <name evidence="1" type="ORF">E2C06_08005</name>
</gene>
<dbReference type="AlphaFoldDB" id="A0A4R5QJQ1"/>
<evidence type="ECO:0000313" key="1">
    <source>
        <dbReference type="EMBL" id="TDH63303.1"/>
    </source>
</evidence>
<organism evidence="1 2">
    <name type="scientific">Dankookia rubra</name>
    <dbReference type="NCBI Taxonomy" id="1442381"/>
    <lineage>
        <taxon>Bacteria</taxon>
        <taxon>Pseudomonadati</taxon>
        <taxon>Pseudomonadota</taxon>
        <taxon>Alphaproteobacteria</taxon>
        <taxon>Acetobacterales</taxon>
        <taxon>Roseomonadaceae</taxon>
        <taxon>Dankookia</taxon>
    </lineage>
</organism>
<comment type="caution">
    <text evidence="1">The sequence shown here is derived from an EMBL/GenBank/DDBJ whole genome shotgun (WGS) entry which is preliminary data.</text>
</comment>
<sequence length="121" mass="13209">MDQIEAFLEALLENSPKQYKSIAQKAIDIYQGRGELTVNLKEWALKAAKVQGVVVPDAFLSISVFQPKSRTHTLEDGATPSDAPVLARGCSTDLGDREIVAETMATIAQLLALAAERLRRQ</sequence>
<dbReference type="RefSeq" id="WP_133288065.1">
    <property type="nucleotide sequence ID" value="NZ_SMSJ01000006.1"/>
</dbReference>
<keyword evidence="2" id="KW-1185">Reference proteome</keyword>
<dbReference type="EMBL" id="SMSJ01000006">
    <property type="protein sequence ID" value="TDH63303.1"/>
    <property type="molecule type" value="Genomic_DNA"/>
</dbReference>
<protein>
    <submittedName>
        <fullName evidence="1">Uncharacterized protein</fullName>
    </submittedName>
</protein>